<comment type="catalytic activity">
    <reaction evidence="1">
        <text>ATP + protein L-histidine = ADP + protein N-phospho-L-histidine.</text>
        <dbReference type="EC" id="2.7.13.3"/>
    </reaction>
</comment>
<organism evidence="8 9">
    <name type="scientific">Nibrella viscosa</name>
    <dbReference type="NCBI Taxonomy" id="1084524"/>
    <lineage>
        <taxon>Bacteria</taxon>
        <taxon>Pseudomonadati</taxon>
        <taxon>Bacteroidota</taxon>
        <taxon>Cytophagia</taxon>
        <taxon>Cytophagales</taxon>
        <taxon>Spirosomataceae</taxon>
        <taxon>Nibrella</taxon>
    </lineage>
</organism>
<name>A0ABP8KG92_9BACT</name>
<evidence type="ECO:0000256" key="1">
    <source>
        <dbReference type="ARBA" id="ARBA00000085"/>
    </source>
</evidence>
<dbReference type="CDD" id="cd00082">
    <property type="entry name" value="HisKA"/>
    <property type="match status" value="1"/>
</dbReference>
<feature type="transmembrane region" description="Helical" evidence="5">
    <location>
        <begin position="344"/>
        <end position="364"/>
    </location>
</feature>
<dbReference type="Pfam" id="PF02518">
    <property type="entry name" value="HATPase_c"/>
    <property type="match status" value="1"/>
</dbReference>
<dbReference type="Gene3D" id="2.60.120.260">
    <property type="entry name" value="Galactose-binding domain-like"/>
    <property type="match status" value="1"/>
</dbReference>
<protein>
    <recommendedName>
        <fullName evidence="2">histidine kinase</fullName>
        <ecNumber evidence="2">2.7.13.3</ecNumber>
    </recommendedName>
</protein>
<proteinExistence type="predicted"/>
<dbReference type="PANTHER" id="PTHR43065:SF42">
    <property type="entry name" value="TWO-COMPONENT SENSOR PPRA"/>
    <property type="match status" value="1"/>
</dbReference>
<keyword evidence="4" id="KW-0175">Coiled coil</keyword>
<dbReference type="Gene3D" id="1.10.287.130">
    <property type="match status" value="1"/>
</dbReference>
<dbReference type="EC" id="2.7.13.3" evidence="2"/>
<dbReference type="InterPro" id="IPR036890">
    <property type="entry name" value="HATPase_C_sf"/>
</dbReference>
<dbReference type="Pfam" id="PF00512">
    <property type="entry name" value="HisKA"/>
    <property type="match status" value="1"/>
</dbReference>
<keyword evidence="6" id="KW-0732">Signal</keyword>
<dbReference type="Gene3D" id="3.30.565.10">
    <property type="entry name" value="Histidine kinase-like ATPase, C-terminal domain"/>
    <property type="match status" value="1"/>
</dbReference>
<dbReference type="PROSITE" id="PS50109">
    <property type="entry name" value="HIS_KIN"/>
    <property type="match status" value="1"/>
</dbReference>
<dbReference type="SUPFAM" id="SSF47384">
    <property type="entry name" value="Homodimeric domain of signal transducing histidine kinase"/>
    <property type="match status" value="1"/>
</dbReference>
<dbReference type="EMBL" id="BAABHB010000004">
    <property type="protein sequence ID" value="GAA4405512.1"/>
    <property type="molecule type" value="Genomic_DNA"/>
</dbReference>
<keyword evidence="5" id="KW-1133">Transmembrane helix</keyword>
<accession>A0ABP8KG92</accession>
<dbReference type="PANTHER" id="PTHR43065">
    <property type="entry name" value="SENSOR HISTIDINE KINASE"/>
    <property type="match status" value="1"/>
</dbReference>
<keyword evidence="3" id="KW-0597">Phosphoprotein</keyword>
<keyword evidence="5" id="KW-0812">Transmembrane</keyword>
<dbReference type="InterPro" id="IPR003661">
    <property type="entry name" value="HisK_dim/P_dom"/>
</dbReference>
<dbReference type="PRINTS" id="PR00344">
    <property type="entry name" value="BCTRLSENSOR"/>
</dbReference>
<dbReference type="InterPro" id="IPR003594">
    <property type="entry name" value="HATPase_dom"/>
</dbReference>
<feature type="transmembrane region" description="Helical" evidence="5">
    <location>
        <begin position="198"/>
        <end position="222"/>
    </location>
</feature>
<evidence type="ECO:0000256" key="4">
    <source>
        <dbReference type="SAM" id="Coils"/>
    </source>
</evidence>
<sequence>MRHVFFMTGLLLLALSAPGQATVDRLPPEGVWLTTGWTFRAGDNPAWAKPDHDDSRWTPVAPAADLAALPLLRTAEMGWFRLRFRLAPDLANGPVTLLLSQIGASEVYLNGRLIHKEGVVSRRPANEQTRFVLHKPVAVSVAGPDEQVLAVRYSLTNATFRFLFPIPIGEPVNPALGLQLQPAADSVRLYAYQEATHAVPVAFIMGYFLVLAVLHLFIYASFRKVKANLYFGLAMVQLAVWRLTLPLLLWAALPVSLHYSLLWVGYAFGAAAGTFIALASYLVFRRQPDWLFRTLVLFWLIVVATLPWNPYTLYVSIAGTFIVMITAARVALLSIGKGNKLGWVYLAGAALWTLLNGLVLWPGLVDEPPAIALIQSAMDMVIPLVISIVLGADYVRANRTLEAKLVEVERLSRQMLAQEQEKQQLLANQNKMLEQQVADRTAQLVAQKEELQQALQTLKATQDQLIQREKMASLGELTAGIAHEIQNPLNFVTNFSDISAELVDELQQELAAGDIKEVSALAEDIRNNLQKICQHGQRAGTIVKNMLQHARSSSGQVEPTDLNALANEYLQIAYQNLKAKDENFSVDLRLQLDPSLGKIELMPQELGQVLLNLYNNAFYAITEKSRQLGTASGDFQPQVGVTTQVVSGPSGSQRVEVRVRDNGTGIPADVLPKIYQPLFTTKSGVYGNTGVGLSLSYDIVTKGHGGDFRVETEPGQFAEFIIQLPIQSVPTPN</sequence>
<feature type="domain" description="Histidine kinase" evidence="7">
    <location>
        <begin position="480"/>
        <end position="728"/>
    </location>
</feature>
<keyword evidence="5" id="KW-0472">Membrane</keyword>
<dbReference type="InterPro" id="IPR036097">
    <property type="entry name" value="HisK_dim/P_sf"/>
</dbReference>
<feature type="transmembrane region" description="Helical" evidence="5">
    <location>
        <begin position="370"/>
        <end position="395"/>
    </location>
</feature>
<dbReference type="InterPro" id="IPR005467">
    <property type="entry name" value="His_kinase_dom"/>
</dbReference>
<evidence type="ECO:0000256" key="5">
    <source>
        <dbReference type="SAM" id="Phobius"/>
    </source>
</evidence>
<reference evidence="9" key="1">
    <citation type="journal article" date="2019" name="Int. J. Syst. Evol. Microbiol.">
        <title>The Global Catalogue of Microorganisms (GCM) 10K type strain sequencing project: providing services to taxonomists for standard genome sequencing and annotation.</title>
        <authorList>
            <consortium name="The Broad Institute Genomics Platform"/>
            <consortium name="The Broad Institute Genome Sequencing Center for Infectious Disease"/>
            <person name="Wu L."/>
            <person name="Ma J."/>
        </authorList>
    </citation>
    <scope>NUCLEOTIDE SEQUENCE [LARGE SCALE GENOMIC DNA]</scope>
    <source>
        <strain evidence="9">JCM 17925</strain>
    </source>
</reference>
<feature type="transmembrane region" description="Helical" evidence="5">
    <location>
        <begin position="314"/>
        <end position="332"/>
    </location>
</feature>
<evidence type="ECO:0000313" key="8">
    <source>
        <dbReference type="EMBL" id="GAA4405512.1"/>
    </source>
</evidence>
<dbReference type="RefSeq" id="WP_345267343.1">
    <property type="nucleotide sequence ID" value="NZ_BAABHB010000004.1"/>
</dbReference>
<dbReference type="SUPFAM" id="SSF55874">
    <property type="entry name" value="ATPase domain of HSP90 chaperone/DNA topoisomerase II/histidine kinase"/>
    <property type="match status" value="1"/>
</dbReference>
<feature type="chain" id="PRO_5045553121" description="histidine kinase" evidence="6">
    <location>
        <begin position="22"/>
        <end position="733"/>
    </location>
</feature>
<evidence type="ECO:0000256" key="6">
    <source>
        <dbReference type="SAM" id="SignalP"/>
    </source>
</evidence>
<evidence type="ECO:0000313" key="9">
    <source>
        <dbReference type="Proteomes" id="UP001500936"/>
    </source>
</evidence>
<evidence type="ECO:0000256" key="3">
    <source>
        <dbReference type="ARBA" id="ARBA00022553"/>
    </source>
</evidence>
<feature type="transmembrane region" description="Helical" evidence="5">
    <location>
        <begin position="259"/>
        <end position="283"/>
    </location>
</feature>
<dbReference type="InterPro" id="IPR004358">
    <property type="entry name" value="Sig_transdc_His_kin-like_C"/>
</dbReference>
<keyword evidence="9" id="KW-1185">Reference proteome</keyword>
<gene>
    <name evidence="8" type="ORF">GCM10023187_23940</name>
</gene>
<dbReference type="SMART" id="SM00387">
    <property type="entry name" value="HATPase_c"/>
    <property type="match status" value="1"/>
</dbReference>
<evidence type="ECO:0000259" key="7">
    <source>
        <dbReference type="PROSITE" id="PS50109"/>
    </source>
</evidence>
<feature type="coiled-coil region" evidence="4">
    <location>
        <begin position="394"/>
        <end position="468"/>
    </location>
</feature>
<dbReference type="SUPFAM" id="SSF49785">
    <property type="entry name" value="Galactose-binding domain-like"/>
    <property type="match status" value="1"/>
</dbReference>
<feature type="transmembrane region" description="Helical" evidence="5">
    <location>
        <begin position="229"/>
        <end position="253"/>
    </location>
</feature>
<evidence type="ECO:0000256" key="2">
    <source>
        <dbReference type="ARBA" id="ARBA00012438"/>
    </source>
</evidence>
<feature type="signal peptide" evidence="6">
    <location>
        <begin position="1"/>
        <end position="21"/>
    </location>
</feature>
<feature type="transmembrane region" description="Helical" evidence="5">
    <location>
        <begin position="290"/>
        <end position="308"/>
    </location>
</feature>
<dbReference type="SMART" id="SM00388">
    <property type="entry name" value="HisKA"/>
    <property type="match status" value="1"/>
</dbReference>
<comment type="caution">
    <text evidence="8">The sequence shown here is derived from an EMBL/GenBank/DDBJ whole genome shotgun (WGS) entry which is preliminary data.</text>
</comment>
<dbReference type="Proteomes" id="UP001500936">
    <property type="component" value="Unassembled WGS sequence"/>
</dbReference>
<dbReference type="InterPro" id="IPR008979">
    <property type="entry name" value="Galactose-bd-like_sf"/>
</dbReference>